<evidence type="ECO:0000313" key="3">
    <source>
        <dbReference type="Proteomes" id="UP000887159"/>
    </source>
</evidence>
<dbReference type="InterPro" id="IPR012337">
    <property type="entry name" value="RNaseH-like_sf"/>
</dbReference>
<keyword evidence="3" id="KW-1185">Reference proteome</keyword>
<dbReference type="Pfam" id="PF22938">
    <property type="entry name" value="Integrase_p58_C"/>
    <property type="match status" value="1"/>
</dbReference>
<dbReference type="GO" id="GO:0003676">
    <property type="term" value="F:nucleic acid binding"/>
    <property type="evidence" value="ECO:0007669"/>
    <property type="project" value="InterPro"/>
</dbReference>
<reference evidence="2" key="1">
    <citation type="submission" date="2020-08" db="EMBL/GenBank/DDBJ databases">
        <title>Multicomponent nature underlies the extraordinary mechanical properties of spider dragline silk.</title>
        <authorList>
            <person name="Kono N."/>
            <person name="Nakamura H."/>
            <person name="Mori M."/>
            <person name="Yoshida Y."/>
            <person name="Ohtoshi R."/>
            <person name="Malay A.D."/>
            <person name="Moran D.A.P."/>
            <person name="Tomita M."/>
            <person name="Numata K."/>
            <person name="Arakawa K."/>
        </authorList>
    </citation>
    <scope>NUCLEOTIDE SEQUENCE</scope>
</reference>
<comment type="caution">
    <text evidence="2">The sequence shown here is derived from an EMBL/GenBank/DDBJ whole genome shotgun (WGS) entry which is preliminary data.</text>
</comment>
<dbReference type="InterPro" id="IPR001584">
    <property type="entry name" value="Integrase_cat-core"/>
</dbReference>
<gene>
    <name evidence="2" type="primary">X975_14153</name>
    <name evidence="2" type="ORF">TNCV_197561</name>
</gene>
<dbReference type="InterPro" id="IPR054465">
    <property type="entry name" value="Integrase_p58-like_C"/>
</dbReference>
<dbReference type="Proteomes" id="UP000887159">
    <property type="component" value="Unassembled WGS sequence"/>
</dbReference>
<dbReference type="InterPro" id="IPR036397">
    <property type="entry name" value="RNaseH_sf"/>
</dbReference>
<accession>A0A8X6V186</accession>
<protein>
    <submittedName>
        <fullName evidence="2">Retrotransposable element Tf2 protein type 3</fullName>
    </submittedName>
</protein>
<dbReference type="Gene3D" id="3.30.420.10">
    <property type="entry name" value="Ribonuclease H-like superfamily/Ribonuclease H"/>
    <property type="match status" value="1"/>
</dbReference>
<proteinExistence type="predicted"/>
<dbReference type="InterPro" id="IPR050951">
    <property type="entry name" value="Retrovirus_Pol_polyprotein"/>
</dbReference>
<dbReference type="PANTHER" id="PTHR37984">
    <property type="entry name" value="PROTEIN CBG26694"/>
    <property type="match status" value="1"/>
</dbReference>
<feature type="domain" description="Integrase catalytic" evidence="1">
    <location>
        <begin position="1"/>
        <end position="158"/>
    </location>
</feature>
<dbReference type="PROSITE" id="PS50994">
    <property type="entry name" value="INTEGRASE"/>
    <property type="match status" value="1"/>
</dbReference>
<dbReference type="PANTHER" id="PTHR37984:SF5">
    <property type="entry name" value="PROTEIN NYNRIN-LIKE"/>
    <property type="match status" value="1"/>
</dbReference>
<dbReference type="EMBL" id="BMAU01021106">
    <property type="protein sequence ID" value="GFX90978.1"/>
    <property type="molecule type" value="Genomic_DNA"/>
</dbReference>
<evidence type="ECO:0000313" key="2">
    <source>
        <dbReference type="EMBL" id="GFX90978.1"/>
    </source>
</evidence>
<dbReference type="AlphaFoldDB" id="A0A8X6V186"/>
<evidence type="ECO:0000259" key="1">
    <source>
        <dbReference type="PROSITE" id="PS50994"/>
    </source>
</evidence>
<dbReference type="SUPFAM" id="SSF53098">
    <property type="entry name" value="Ribonuclease H-like"/>
    <property type="match status" value="1"/>
</dbReference>
<sequence length="290" mass="33973">MIIQGRINFKQVDVLLDTGSRERECVNIIPKNIISQIKGYHNVEYIKTKIATINGEIENHIPEKILSDRTTAFTSSKFKHFLKHNNVTQLLTTSHRPQTNGKVERVNQTIITRLKCEISNSSNKVPWTKILEKVTHQYNQTPHTITGFPPTYLMYGNLPFEISLKDNEIYAPLEEARKLAKERTEQYYKINKIRYDKKFQVADFKVGDLVMYEEFQYPNTRKLSPPYSGPYTVLRKCSDVLFEIDRPNVLNKTDTELVHSVRLRHFHPSENFQLNYIQQNTPNNEEKIIT</sequence>
<organism evidence="2 3">
    <name type="scientific">Trichonephila clavipes</name>
    <name type="common">Golden silk orbweaver</name>
    <name type="synonym">Nephila clavipes</name>
    <dbReference type="NCBI Taxonomy" id="2585209"/>
    <lineage>
        <taxon>Eukaryota</taxon>
        <taxon>Metazoa</taxon>
        <taxon>Ecdysozoa</taxon>
        <taxon>Arthropoda</taxon>
        <taxon>Chelicerata</taxon>
        <taxon>Arachnida</taxon>
        <taxon>Araneae</taxon>
        <taxon>Araneomorphae</taxon>
        <taxon>Entelegynae</taxon>
        <taxon>Araneoidea</taxon>
        <taxon>Nephilidae</taxon>
        <taxon>Trichonephila</taxon>
    </lineage>
</organism>
<name>A0A8X6V186_TRICX</name>
<dbReference type="GO" id="GO:0015074">
    <property type="term" value="P:DNA integration"/>
    <property type="evidence" value="ECO:0007669"/>
    <property type="project" value="InterPro"/>
</dbReference>